<dbReference type="GO" id="GO:0004631">
    <property type="term" value="F:phosphomevalonate kinase activity"/>
    <property type="evidence" value="ECO:0007669"/>
    <property type="project" value="TreeGrafter"/>
</dbReference>
<sequence>MPISMPPGFRLILADINAGSNTPSLVRSVLRWKSTDTDSLQLWQQIDLKNKYIYELWEELCGLSTANKSAYNKAIQTASKHPLDSTLSDVNNSDDPDWKHTKEILIKLMLLNQTSNHIRKLMKLMGDKADASIEPDCQTALLDECMECPGVLMAGVPGAGGFDAIYCVCVSNLAAETLVLKLKSLQNKNVTVLPCKQTNSGCTIHNAELLPELTGHFSE</sequence>
<reference evidence="7 8" key="1">
    <citation type="journal article" date="2018" name="MBio">
        <title>Comparative Genomics Reveals the Core Gene Toolbox for the Fungus-Insect Symbiosis.</title>
        <authorList>
            <person name="Wang Y."/>
            <person name="Stata M."/>
            <person name="Wang W."/>
            <person name="Stajich J.E."/>
            <person name="White M.M."/>
            <person name="Moncalvo J.M."/>
        </authorList>
    </citation>
    <scope>NUCLEOTIDE SEQUENCE [LARGE SCALE GENOMIC DNA]</scope>
    <source>
        <strain evidence="7 8">SWE-8-4</strain>
    </source>
</reference>
<evidence type="ECO:0000313" key="7">
    <source>
        <dbReference type="EMBL" id="PVU92114.1"/>
    </source>
</evidence>
<keyword evidence="5" id="KW-0067">ATP-binding</keyword>
<dbReference type="UniPathway" id="UPA00057"/>
<evidence type="ECO:0000313" key="8">
    <source>
        <dbReference type="Proteomes" id="UP000245383"/>
    </source>
</evidence>
<dbReference type="GO" id="GO:0006696">
    <property type="term" value="P:ergosterol biosynthetic process"/>
    <property type="evidence" value="ECO:0007669"/>
    <property type="project" value="TreeGrafter"/>
</dbReference>
<evidence type="ECO:0000256" key="3">
    <source>
        <dbReference type="ARBA" id="ARBA00022741"/>
    </source>
</evidence>
<dbReference type="PANTHER" id="PTHR31814">
    <property type="match status" value="1"/>
</dbReference>
<dbReference type="OrthoDB" id="10262935at2759"/>
<protein>
    <recommendedName>
        <fullName evidence="6">GHMP kinase C-terminal domain-containing protein</fullName>
    </recommendedName>
</protein>
<keyword evidence="4" id="KW-0418">Kinase</keyword>
<evidence type="ECO:0000259" key="6">
    <source>
        <dbReference type="Pfam" id="PF08544"/>
    </source>
</evidence>
<feature type="domain" description="GHMP kinase C-terminal" evidence="6">
    <location>
        <begin position="118"/>
        <end position="183"/>
    </location>
</feature>
<keyword evidence="8" id="KW-1185">Reference proteome</keyword>
<organism evidence="7 8">
    <name type="scientific">Smittium simulii</name>
    <dbReference type="NCBI Taxonomy" id="133385"/>
    <lineage>
        <taxon>Eukaryota</taxon>
        <taxon>Fungi</taxon>
        <taxon>Fungi incertae sedis</taxon>
        <taxon>Zoopagomycota</taxon>
        <taxon>Kickxellomycotina</taxon>
        <taxon>Harpellomycetes</taxon>
        <taxon>Harpellales</taxon>
        <taxon>Legeriomycetaceae</taxon>
        <taxon>Smittium</taxon>
    </lineage>
</organism>
<dbReference type="Proteomes" id="UP000245383">
    <property type="component" value="Unassembled WGS sequence"/>
</dbReference>
<accession>A0A2T9YIK3</accession>
<evidence type="ECO:0000256" key="1">
    <source>
        <dbReference type="ARBA" id="ARBA00005092"/>
    </source>
</evidence>
<dbReference type="Pfam" id="PF08544">
    <property type="entry name" value="GHMP_kinases_C"/>
    <property type="match status" value="1"/>
</dbReference>
<name>A0A2T9YIK3_9FUNG</name>
<dbReference type="EMBL" id="MBFR01000173">
    <property type="protein sequence ID" value="PVU92114.1"/>
    <property type="molecule type" value="Genomic_DNA"/>
</dbReference>
<evidence type="ECO:0000256" key="4">
    <source>
        <dbReference type="ARBA" id="ARBA00022777"/>
    </source>
</evidence>
<dbReference type="AlphaFoldDB" id="A0A2T9YIK3"/>
<evidence type="ECO:0000256" key="2">
    <source>
        <dbReference type="ARBA" id="ARBA00022679"/>
    </source>
</evidence>
<gene>
    <name evidence="7" type="ORF">BB561_004026</name>
</gene>
<keyword evidence="3" id="KW-0547">Nucleotide-binding</keyword>
<dbReference type="InterPro" id="IPR035102">
    <property type="entry name" value="Phosphomevalonate_kinase"/>
</dbReference>
<proteinExistence type="predicted"/>
<dbReference type="GO" id="GO:0005524">
    <property type="term" value="F:ATP binding"/>
    <property type="evidence" value="ECO:0007669"/>
    <property type="project" value="UniProtKB-KW"/>
</dbReference>
<comment type="pathway">
    <text evidence="1">Isoprenoid biosynthesis; isopentenyl diphosphate biosynthesis via mevalonate pathway.</text>
</comment>
<dbReference type="PANTHER" id="PTHR31814:SF2">
    <property type="entry name" value="PHOSPHOMEVALONATE KINASE"/>
    <property type="match status" value="1"/>
</dbReference>
<dbReference type="GO" id="GO:0005777">
    <property type="term" value="C:peroxisome"/>
    <property type="evidence" value="ECO:0007669"/>
    <property type="project" value="TreeGrafter"/>
</dbReference>
<dbReference type="GO" id="GO:0019287">
    <property type="term" value="P:isopentenyl diphosphate biosynthetic process, mevalonate pathway"/>
    <property type="evidence" value="ECO:0007669"/>
    <property type="project" value="UniProtKB-UniPathway"/>
</dbReference>
<keyword evidence="2" id="KW-0808">Transferase</keyword>
<comment type="caution">
    <text evidence="7">The sequence shown here is derived from an EMBL/GenBank/DDBJ whole genome shotgun (WGS) entry which is preliminary data.</text>
</comment>
<dbReference type="STRING" id="133385.A0A2T9YIK3"/>
<evidence type="ECO:0000256" key="5">
    <source>
        <dbReference type="ARBA" id="ARBA00022840"/>
    </source>
</evidence>
<dbReference type="GO" id="GO:0010142">
    <property type="term" value="P:farnesyl diphosphate biosynthetic process, mevalonate pathway"/>
    <property type="evidence" value="ECO:0007669"/>
    <property type="project" value="TreeGrafter"/>
</dbReference>
<dbReference type="InterPro" id="IPR013750">
    <property type="entry name" value="GHMP_kinase_C_dom"/>
</dbReference>